<dbReference type="EMBL" id="JAYWVC010000145">
    <property type="protein sequence ID" value="MED7826225.1"/>
    <property type="molecule type" value="Genomic_DNA"/>
</dbReference>
<comment type="caution">
    <text evidence="1">The sequence shown here is derived from an EMBL/GenBank/DDBJ whole genome shotgun (WGS) entry which is preliminary data.</text>
</comment>
<accession>A0ABU7FQM2</accession>
<dbReference type="Proteomes" id="UP001333996">
    <property type="component" value="Unassembled WGS sequence"/>
</dbReference>
<name>A0ABU7FQM2_9ACTN</name>
<gene>
    <name evidence="1" type="ORF">VXC91_30785</name>
</gene>
<protein>
    <recommendedName>
        <fullName evidence="3">Phytanoyl-CoA dioxygenase</fullName>
    </recommendedName>
</protein>
<evidence type="ECO:0000313" key="1">
    <source>
        <dbReference type="EMBL" id="MED7826225.1"/>
    </source>
</evidence>
<proteinExistence type="predicted"/>
<organism evidence="1 2">
    <name type="scientific">Streptomyces chiangmaiensis</name>
    <dbReference type="NCBI Taxonomy" id="766497"/>
    <lineage>
        <taxon>Bacteria</taxon>
        <taxon>Bacillati</taxon>
        <taxon>Actinomycetota</taxon>
        <taxon>Actinomycetes</taxon>
        <taxon>Kitasatosporales</taxon>
        <taxon>Streptomycetaceae</taxon>
        <taxon>Streptomyces</taxon>
    </lineage>
</organism>
<evidence type="ECO:0000313" key="2">
    <source>
        <dbReference type="Proteomes" id="UP001333996"/>
    </source>
</evidence>
<dbReference type="Gene3D" id="2.60.120.620">
    <property type="entry name" value="q2cbj1_9rhob like domain"/>
    <property type="match status" value="1"/>
</dbReference>
<dbReference type="SUPFAM" id="SSF51197">
    <property type="entry name" value="Clavaminate synthase-like"/>
    <property type="match status" value="1"/>
</dbReference>
<keyword evidence="2" id="KW-1185">Reference proteome</keyword>
<reference evidence="1" key="1">
    <citation type="submission" date="2024-01" db="EMBL/GenBank/DDBJ databases">
        <title>First draft genome sequence data of TA4-1, the type strain of Gram-positive actinobacterium Streptomyces chiangmaiensis.</title>
        <authorList>
            <person name="Yasawong M."/>
            <person name="Nantapong N."/>
        </authorList>
    </citation>
    <scope>NUCLEOTIDE SEQUENCE</scope>
    <source>
        <strain evidence="1">TA4-1</strain>
    </source>
</reference>
<evidence type="ECO:0008006" key="3">
    <source>
        <dbReference type="Google" id="ProtNLM"/>
    </source>
</evidence>
<dbReference type="RefSeq" id="WP_329510625.1">
    <property type="nucleotide sequence ID" value="NZ_BAAAYZ010000006.1"/>
</dbReference>
<sequence>MSFHQGWTFHRAGPNYSRVPRRVMTVIHMDAEMKVAEPANEQQRGDLDFCMPGARVGEVADTPLNPVLCRVD</sequence>